<dbReference type="RefSeq" id="WP_185068751.1">
    <property type="nucleotide sequence ID" value="NZ_JACHMB010000001.1"/>
</dbReference>
<dbReference type="Pfam" id="PF13385">
    <property type="entry name" value="Laminin_G_3"/>
    <property type="match status" value="3"/>
</dbReference>
<evidence type="ECO:0000313" key="7">
    <source>
        <dbReference type="Proteomes" id="UP000579153"/>
    </source>
</evidence>
<dbReference type="PANTHER" id="PTHR46943:SF1">
    <property type="entry name" value="PENTRAXIN-RELATED PROTEIN PTX3"/>
    <property type="match status" value="1"/>
</dbReference>
<dbReference type="Gene3D" id="2.60.120.200">
    <property type="match status" value="3"/>
</dbReference>
<feature type="domain" description="LamG-like jellyroll fold" evidence="5">
    <location>
        <begin position="837"/>
        <end position="977"/>
    </location>
</feature>
<dbReference type="PANTHER" id="PTHR46943">
    <property type="entry name" value="PENTRAXIN-RELATED PROTEIN PTX3"/>
    <property type="match status" value="1"/>
</dbReference>
<feature type="region of interest" description="Disordered" evidence="3">
    <location>
        <begin position="228"/>
        <end position="317"/>
    </location>
</feature>
<dbReference type="SMART" id="SM00560">
    <property type="entry name" value="LamGL"/>
    <property type="match status" value="3"/>
</dbReference>
<feature type="compositionally biased region" description="Low complexity" evidence="3">
    <location>
        <begin position="235"/>
        <end position="248"/>
    </location>
</feature>
<evidence type="ECO:0000256" key="1">
    <source>
        <dbReference type="ARBA" id="ARBA00022729"/>
    </source>
</evidence>
<dbReference type="InterPro" id="IPR042837">
    <property type="entry name" value="PTX3"/>
</dbReference>
<evidence type="ECO:0000259" key="5">
    <source>
        <dbReference type="SMART" id="SM00560"/>
    </source>
</evidence>
<dbReference type="InterPro" id="IPR006558">
    <property type="entry name" value="LamG-like"/>
</dbReference>
<evidence type="ECO:0000313" key="6">
    <source>
        <dbReference type="EMBL" id="MBB5774983.1"/>
    </source>
</evidence>
<proteinExistence type="predicted"/>
<keyword evidence="2" id="KW-1015">Disulfide bond</keyword>
<keyword evidence="1 4" id="KW-0732">Signal</keyword>
<feature type="domain" description="LamG-like jellyroll fold" evidence="5">
    <location>
        <begin position="1280"/>
        <end position="1420"/>
    </location>
</feature>
<dbReference type="GO" id="GO:0006955">
    <property type="term" value="P:immune response"/>
    <property type="evidence" value="ECO:0007669"/>
    <property type="project" value="InterPro"/>
</dbReference>
<feature type="compositionally biased region" description="Low complexity" evidence="3">
    <location>
        <begin position="279"/>
        <end position="292"/>
    </location>
</feature>
<accession>A0A7W9G0K4</accession>
<evidence type="ECO:0000256" key="2">
    <source>
        <dbReference type="ARBA" id="ARBA00023157"/>
    </source>
</evidence>
<evidence type="ECO:0000256" key="3">
    <source>
        <dbReference type="SAM" id="MobiDB-lite"/>
    </source>
</evidence>
<sequence>MVLGLVQGVPLAAGLGAAAAATSSADGPAVTVEEALARAKASGEPVELATMLGESSELLVNPDGTYTSVQHLRPVRTRKNGRWVKIDTALKKRADGSIGPVATTVGLTLSGGGDGPLATVDEAGRQLVLGWKGTLPEPALDGDTALYAEVLPGVDLQVRAEPTGFSHVLVVKTREAAANPALAQVRYPLTGKGVRIKADAAGKIIAVDEATGGTVFETPVPLMWDSTGSEVQQVAAPEASPTATPSSTQSGEPSSAESLPDEQAPETDAAQPQSRLAVPQESEPAPSPQEASTADLPAPDDFKAPIQASTADGPGDGAQVAEMATAVSGQEMVLTPDAQLLASPDTQFPVFIDPQTTTVHAAEWAMTTSAYPSTTYYKFKGKDNEGMGYCHSSFVGCGSSHIKRLHYEFPISAYAGKSIIDAEFQVKETHSSSCTKTPVELWWTDNFADQIDWDKQKESGWWRRQLATKNEANGWSADCPASDVIFDQAAVKDALVDALAAGQSRFAFGLRAGDEADRLGWKRFHYDAAFRITYNTLPSVPKTTEMQTSPGGACVTGTPTPVNQLPQLQAYLQDADTQDSAKVQGQFRLRWDGVDKWTSALTNAQTTKTWFKQTLPSTVGGAAIPQSKIIEWDVRAYDGTAYSAWSPRCRFMYDTTAPAAPTVTSSTCPADGAAGCAVGQAVSFTVDSASTDVTGYRVWFDDAAYTDYAVTSGAAKTVSYTPTGTGASVLHVQAYDAAKKFSADNPYTFVVAAGRKAVAQWKLDDQPGANPLADVNPDGDAKTFPLTHDGGVVAGANGIVNEETDADGNVNVRNTAIRLPGTDSWPTASGPVITTTANFTVSAWAYLENGAAHAAIISQDGNRMSGFSLSYRTDQKKWGLLRMGQDSDTYTNSYWLYSTETAQVGRWTHLVGVFNSAAGKLQLYVNGKLSGEMAAPNGFDATGSFVLGRSKWKGALVDRWTGKIDEVQVYDRLLPAEEIADLYAASGTVVAGRWKLNKGTSGTDDSVFSRHLTFGGGAMIGTDNGYTNDQGLALDGIDDYAATSVAPVRASESFTVAGWVRATSATPTRNSTAFSQAGAATSAFSVRYNVTSKRWQVEVPSADSATATLQSVEHPNFLTASTDLWDHLAVVYEAPKKELRLYVRGQLAESVSVRGNTVAFDGGNLQIGRRMKPGGGFDEYWAGTVDDVWAFQGVASEDVIAQRAAGAELDTYRDLTERLWLGFNDGDGADLSPTGNDATLGSGANFATEELWDGGGASLLLNGQSDSTGTTSGPVVDTSQSFSVAAWVKLTSAGAVYTVAGQDGTNVSGFFLQYHKTLNRWVFNRYATDGVGTGGALAQSTAAPQLNTWTHLTGVYDRATQSLRLYVNGVLQQETVWTYTPWNATGPTSIGRGRYAGADADAWVGELDDVRLYQGVLSSGQIARLSLTDG</sequence>
<gene>
    <name evidence="6" type="ORF">HD596_001739</name>
</gene>
<keyword evidence="7" id="KW-1185">Reference proteome</keyword>
<dbReference type="EMBL" id="JACHMB010000001">
    <property type="protein sequence ID" value="MBB5774983.1"/>
    <property type="molecule type" value="Genomic_DNA"/>
</dbReference>
<reference evidence="6 7" key="1">
    <citation type="submission" date="2020-08" db="EMBL/GenBank/DDBJ databases">
        <title>Sequencing the genomes of 1000 actinobacteria strains.</title>
        <authorList>
            <person name="Klenk H.-P."/>
        </authorList>
    </citation>
    <scope>NUCLEOTIDE SEQUENCE [LARGE SCALE GENOMIC DNA]</scope>
    <source>
        <strain evidence="6 7">DSM 45507</strain>
    </source>
</reference>
<protein>
    <recommendedName>
        <fullName evidence="5">LamG-like jellyroll fold domain-containing protein</fullName>
    </recommendedName>
</protein>
<feature type="chain" id="PRO_5030584666" description="LamG-like jellyroll fold domain-containing protein" evidence="4">
    <location>
        <begin position="21"/>
        <end position="1430"/>
    </location>
</feature>
<feature type="signal peptide" evidence="4">
    <location>
        <begin position="1"/>
        <end position="20"/>
    </location>
</feature>
<name>A0A7W9G0K4_9ACTN</name>
<dbReference type="SUPFAM" id="SSF49899">
    <property type="entry name" value="Concanavalin A-like lectins/glucanases"/>
    <property type="match status" value="3"/>
</dbReference>
<evidence type="ECO:0000256" key="4">
    <source>
        <dbReference type="SAM" id="SignalP"/>
    </source>
</evidence>
<dbReference type="Proteomes" id="UP000579153">
    <property type="component" value="Unassembled WGS sequence"/>
</dbReference>
<organism evidence="6 7">
    <name type="scientific">Nonomuraea jabiensis</name>
    <dbReference type="NCBI Taxonomy" id="882448"/>
    <lineage>
        <taxon>Bacteria</taxon>
        <taxon>Bacillati</taxon>
        <taxon>Actinomycetota</taxon>
        <taxon>Actinomycetes</taxon>
        <taxon>Streptosporangiales</taxon>
        <taxon>Streptosporangiaceae</taxon>
        <taxon>Nonomuraea</taxon>
    </lineage>
</organism>
<feature type="domain" description="LamG-like jellyroll fold" evidence="5">
    <location>
        <begin position="1052"/>
        <end position="1198"/>
    </location>
</feature>
<dbReference type="InterPro" id="IPR013320">
    <property type="entry name" value="ConA-like_dom_sf"/>
</dbReference>
<comment type="caution">
    <text evidence="6">The sequence shown here is derived from an EMBL/GenBank/DDBJ whole genome shotgun (WGS) entry which is preliminary data.</text>
</comment>